<dbReference type="HAMAP" id="MF_01898">
    <property type="entry name" value="GyrB"/>
    <property type="match status" value="1"/>
</dbReference>
<evidence type="ECO:0000256" key="4">
    <source>
        <dbReference type="ARBA" id="ARBA00010708"/>
    </source>
</evidence>
<dbReference type="NCBIfam" id="TIGR01059">
    <property type="entry name" value="gyrB"/>
    <property type="match status" value="1"/>
</dbReference>
<evidence type="ECO:0000256" key="15">
    <source>
        <dbReference type="ARBA" id="ARBA00023235"/>
    </source>
</evidence>
<gene>
    <name evidence="16 19" type="primary">gyrB</name>
    <name evidence="19" type="ORF">MKI79_08065</name>
</gene>
<feature type="binding site" evidence="16">
    <location>
        <position position="528"/>
    </location>
    <ligand>
        <name>Mg(2+)</name>
        <dbReference type="ChEBI" id="CHEBI:18420"/>
        <label>1</label>
        <note>catalytic</note>
    </ligand>
</feature>
<keyword evidence="20" id="KW-1185">Reference proteome</keyword>
<feature type="site" description="Interaction with DNA" evidence="16">
    <location>
        <position position="479"/>
    </location>
</feature>
<keyword evidence="11 16" id="KW-0067">ATP-binding</keyword>
<dbReference type="Pfam" id="PF00986">
    <property type="entry name" value="DNA_gyraseB_C"/>
    <property type="match status" value="1"/>
</dbReference>
<dbReference type="Pfam" id="PF02518">
    <property type="entry name" value="HATPase_c"/>
    <property type="match status" value="1"/>
</dbReference>
<keyword evidence="10 16" id="KW-0547">Nucleotide-binding</keyword>
<dbReference type="InterPro" id="IPR036890">
    <property type="entry name" value="HATPase_C_sf"/>
</dbReference>
<dbReference type="PRINTS" id="PR01159">
    <property type="entry name" value="DNAGYRASEB"/>
</dbReference>
<comment type="subcellular location">
    <subcellularLocation>
        <location evidence="3 16">Cytoplasm</location>
    </subcellularLocation>
</comment>
<dbReference type="InterPro" id="IPR013506">
    <property type="entry name" value="Topo_IIA_bsu_dom2"/>
</dbReference>
<dbReference type="InterPro" id="IPR001241">
    <property type="entry name" value="Topo_IIA"/>
</dbReference>
<keyword evidence="9 16" id="KW-0479">Metal-binding</keyword>
<dbReference type="InterPro" id="IPR041423">
    <property type="entry name" value="GyrB_insert"/>
</dbReference>
<dbReference type="GO" id="GO:0006265">
    <property type="term" value="P:DNA topological change"/>
    <property type="evidence" value="ECO:0007669"/>
    <property type="project" value="UniProtKB-UniRule"/>
</dbReference>
<dbReference type="Proteomes" id="UP001139701">
    <property type="component" value="Unassembled WGS sequence"/>
</dbReference>
<feature type="binding site" evidence="16">
    <location>
        <position position="528"/>
    </location>
    <ligand>
        <name>Mg(2+)</name>
        <dbReference type="ChEBI" id="CHEBI:18420"/>
        <label>2</label>
    </ligand>
</feature>
<dbReference type="InterPro" id="IPR018522">
    <property type="entry name" value="TopoIIA_CS"/>
</dbReference>
<dbReference type="CDD" id="cd00822">
    <property type="entry name" value="TopoII_Trans_DNA_gyrase"/>
    <property type="match status" value="1"/>
</dbReference>
<dbReference type="FunFam" id="3.40.50.670:FF:000004">
    <property type="entry name" value="DNA gyrase subunit B"/>
    <property type="match status" value="1"/>
</dbReference>
<evidence type="ECO:0000256" key="9">
    <source>
        <dbReference type="ARBA" id="ARBA00022723"/>
    </source>
</evidence>
<keyword evidence="12 16" id="KW-0460">Magnesium</keyword>
<dbReference type="SMART" id="SM00433">
    <property type="entry name" value="TOP2c"/>
    <property type="match status" value="1"/>
</dbReference>
<dbReference type="EC" id="5.6.2.2" evidence="6 16"/>
<evidence type="ECO:0000256" key="7">
    <source>
        <dbReference type="ARBA" id="ARBA00019166"/>
    </source>
</evidence>
<dbReference type="InterPro" id="IPR000565">
    <property type="entry name" value="Topo_IIA_B"/>
</dbReference>
<keyword evidence="8 16" id="KW-0963">Cytoplasm</keyword>
<sequence>MSSEQNNANNSEHVNNEQISDTDANQAPEPVAEKAYDSSSIKVLRGLDAVRKRPGMYIGDTDDGTGLHHMVFEVVDNAIDEALAGHCDEIQVTIHDDESVSVSDNGRGIPTEIHPEEGVSAAEVILTILHAGGKFDDNSYKVSGGLHGVGVSVVNALSRQLFLKIKRQGKVFEQEYRHGDPQYPLKETGTTSETGTTVRFLPSGDTFSQTIFNVDILARRLRELSFLNAGVRIVLRDERVDLEHVFDFEGGLSEFVKYINQGKTHLNEIFHFTVDADNGIGVEVALQWNESYQENVLCFTNNIPQKDGGTHLAGFRAALTRGLNQYLESENILKKEKVSVTGDDAREGLTAIISVKVPDPKFSSQTKEKLVSSEVKPAVEQAMNKEFSAYLLENPQAAKSIAGKIIDAARARDAARKAREMTRRKSALDIAGLPGKLADCQEKDPALSELYLVEGDSAGGSAKQGRNRKMQAILPLKGKILNVERARFDKMISSQEVGTLITALGTGIGREDYNPDKLRYHKIIIMTDADVDGSHIRTLLLTFFFRQMPELVERGYIYIAQPPLYKLKKGKQEQYIKDDEALETYLISNAIDDLALHTNADAPAVSGAALEQLIKDYQVSQKSISRLTQRFPATLLDALLELEAFHTEQKTDQAYVQQWSEQLIAVMNRLQPSLRTEFELEQFDVQVEGETKATYYPRVTVYVHNLPHHYLLDGSLLHSTEYARLLKNSKSWFNLLEKGAFLEKGERKIFVENFHQVWQQILQDSRRGMMIQRYKGLGEMNAEQLWETTMDPENRNMLQVTIDDAIEADRMFSCLMGDDVEPRRIFIEENALNADIDA</sequence>
<comment type="cofactor">
    <cofactor evidence="16">
        <name>Mg(2+)</name>
        <dbReference type="ChEBI" id="CHEBI:18420"/>
    </cofactor>
    <cofactor evidence="16">
        <name>Mn(2+)</name>
        <dbReference type="ChEBI" id="CHEBI:29035"/>
    </cofactor>
    <cofactor evidence="16">
        <name>Ca(2+)</name>
        <dbReference type="ChEBI" id="CHEBI:29108"/>
    </cofactor>
    <text evidence="16">Binds two Mg(2+) per subunit. The magnesium ions form salt bridges with both the protein and the DNA. Can also accept other divalent metal cations, such as Mn(2+) or Ca(2+).</text>
</comment>
<feature type="binding site" evidence="16">
    <location>
        <position position="454"/>
    </location>
    <ligand>
        <name>Mg(2+)</name>
        <dbReference type="ChEBI" id="CHEBI:18420"/>
        <label>1</label>
        <note>catalytic</note>
    </ligand>
</feature>
<comment type="subunit">
    <text evidence="5 16">Heterotetramer, composed of two GyrA and two GyrB chains. In the heterotetramer, GyrA contains the active site tyrosine that forms a transient covalent intermediate with DNA, while GyrB binds cofactors and catalyzes ATP hydrolysis.</text>
</comment>
<dbReference type="InterPro" id="IPR011557">
    <property type="entry name" value="GyrB"/>
</dbReference>
<feature type="domain" description="Toprim" evidence="18">
    <location>
        <begin position="448"/>
        <end position="563"/>
    </location>
</feature>
<keyword evidence="15 16" id="KW-0413">Isomerase</keyword>
<dbReference type="Gene3D" id="3.10.20.690">
    <property type="match status" value="1"/>
</dbReference>
<dbReference type="FunFam" id="3.30.230.10:FF:000005">
    <property type="entry name" value="DNA gyrase subunit B"/>
    <property type="match status" value="1"/>
</dbReference>
<evidence type="ECO:0000313" key="19">
    <source>
        <dbReference type="EMBL" id="MCJ8146855.1"/>
    </source>
</evidence>
<evidence type="ECO:0000313" key="20">
    <source>
        <dbReference type="Proteomes" id="UP001139701"/>
    </source>
</evidence>
<dbReference type="SUPFAM" id="SSF55874">
    <property type="entry name" value="ATPase domain of HSP90 chaperone/DNA topoisomerase II/histidine kinase"/>
    <property type="match status" value="1"/>
</dbReference>
<dbReference type="FunFam" id="3.40.50.670:FF:000005">
    <property type="entry name" value="DNA gyrase subunit B"/>
    <property type="match status" value="1"/>
</dbReference>
<dbReference type="EMBL" id="JAKUML010000011">
    <property type="protein sequence ID" value="MCJ8146855.1"/>
    <property type="molecule type" value="Genomic_DNA"/>
</dbReference>
<evidence type="ECO:0000256" key="10">
    <source>
        <dbReference type="ARBA" id="ARBA00022741"/>
    </source>
</evidence>
<dbReference type="Gene3D" id="3.30.565.10">
    <property type="entry name" value="Histidine kinase-like ATPase, C-terminal domain"/>
    <property type="match status" value="1"/>
</dbReference>
<dbReference type="Gene3D" id="3.40.50.670">
    <property type="match status" value="2"/>
</dbReference>
<dbReference type="NCBIfam" id="NF004189">
    <property type="entry name" value="PRK05644.1"/>
    <property type="match status" value="1"/>
</dbReference>
<dbReference type="InterPro" id="IPR006171">
    <property type="entry name" value="TOPRIM_dom"/>
</dbReference>
<dbReference type="InterPro" id="IPR034160">
    <property type="entry name" value="TOPRIM_GyrB"/>
</dbReference>
<evidence type="ECO:0000256" key="11">
    <source>
        <dbReference type="ARBA" id="ARBA00022840"/>
    </source>
</evidence>
<evidence type="ECO:0000256" key="12">
    <source>
        <dbReference type="ARBA" id="ARBA00022842"/>
    </source>
</evidence>
<dbReference type="NCBIfam" id="NF011501">
    <property type="entry name" value="PRK14939.1"/>
    <property type="match status" value="1"/>
</dbReference>
<evidence type="ECO:0000256" key="2">
    <source>
        <dbReference type="ARBA" id="ARBA00001978"/>
    </source>
</evidence>
<reference evidence="19" key="1">
    <citation type="submission" date="2022-02" db="EMBL/GenBank/DDBJ databases">
        <title>Acinetobacter A3.8 sp. nov., isolated from Sediment (Zhairuo Island).</title>
        <authorList>
            <person name="Zheng K."/>
        </authorList>
    </citation>
    <scope>NUCLEOTIDE SEQUENCE</scope>
    <source>
        <strain evidence="19">A3.8</strain>
    </source>
</reference>
<dbReference type="SUPFAM" id="SSF54211">
    <property type="entry name" value="Ribosomal protein S5 domain 2-like"/>
    <property type="match status" value="1"/>
</dbReference>
<name>A0A9X1X0K8_9GAMM</name>
<proteinExistence type="inferred from homology"/>
<dbReference type="GO" id="GO:0003918">
    <property type="term" value="F:DNA topoisomerase type II (double strand cut, ATP-hydrolyzing) activity"/>
    <property type="evidence" value="ECO:0007669"/>
    <property type="project" value="UniProtKB-UniRule"/>
</dbReference>
<dbReference type="InterPro" id="IPR013760">
    <property type="entry name" value="Topo_IIA-like_dom_sf"/>
</dbReference>
<dbReference type="GO" id="GO:0006261">
    <property type="term" value="P:DNA-templated DNA replication"/>
    <property type="evidence" value="ECO:0007669"/>
    <property type="project" value="UniProtKB-UniRule"/>
</dbReference>
<feature type="region of interest" description="Disordered" evidence="17">
    <location>
        <begin position="1"/>
        <end position="37"/>
    </location>
</feature>
<dbReference type="CDD" id="cd16928">
    <property type="entry name" value="HATPase_GyrB-like"/>
    <property type="match status" value="1"/>
</dbReference>
<dbReference type="InterPro" id="IPR014721">
    <property type="entry name" value="Ribsml_uS5_D2-typ_fold_subgr"/>
</dbReference>
<evidence type="ECO:0000256" key="16">
    <source>
        <dbReference type="HAMAP-Rule" id="MF_01898"/>
    </source>
</evidence>
<dbReference type="GO" id="GO:0003677">
    <property type="term" value="F:DNA binding"/>
    <property type="evidence" value="ECO:0007669"/>
    <property type="project" value="UniProtKB-KW"/>
</dbReference>
<dbReference type="SUPFAM" id="SSF56719">
    <property type="entry name" value="Type II DNA topoisomerase"/>
    <property type="match status" value="1"/>
</dbReference>
<evidence type="ECO:0000259" key="18">
    <source>
        <dbReference type="PROSITE" id="PS50880"/>
    </source>
</evidence>
<dbReference type="GO" id="GO:0005694">
    <property type="term" value="C:chromosome"/>
    <property type="evidence" value="ECO:0007669"/>
    <property type="project" value="InterPro"/>
</dbReference>
<dbReference type="Pfam" id="PF00204">
    <property type="entry name" value="DNA_gyraseB"/>
    <property type="match status" value="1"/>
</dbReference>
<dbReference type="GO" id="GO:0005524">
    <property type="term" value="F:ATP binding"/>
    <property type="evidence" value="ECO:0007669"/>
    <property type="project" value="UniProtKB-UniRule"/>
</dbReference>
<dbReference type="PROSITE" id="PS50880">
    <property type="entry name" value="TOPRIM"/>
    <property type="match status" value="1"/>
</dbReference>
<dbReference type="CDD" id="cd03366">
    <property type="entry name" value="TOPRIM_TopoIIA_GyrB"/>
    <property type="match status" value="1"/>
</dbReference>
<dbReference type="Pfam" id="PF21249">
    <property type="entry name" value="GyrB_hook"/>
    <property type="match status" value="1"/>
</dbReference>
<comment type="function">
    <text evidence="2 16">A type II topoisomerase that negatively supercoils closed circular double-stranded (ds) DNA in an ATP-dependent manner to modulate DNA topology and maintain chromosomes in an underwound state. Negative supercoiling favors strand separation, and DNA replication, transcription, recombination and repair, all of which involve strand separation. Also able to catalyze the interconversion of other topological isomers of dsDNA rings, including catenanes and knotted rings. Type II topoisomerases break and join 2 DNA strands simultaneously in an ATP-dependent manner.</text>
</comment>
<dbReference type="InterPro" id="IPR013759">
    <property type="entry name" value="Topo_IIA_B_C"/>
</dbReference>
<dbReference type="InterPro" id="IPR020568">
    <property type="entry name" value="Ribosomal_Su5_D2-typ_SF"/>
</dbReference>
<evidence type="ECO:0000256" key="8">
    <source>
        <dbReference type="ARBA" id="ARBA00022490"/>
    </source>
</evidence>
<dbReference type="PRINTS" id="PR00418">
    <property type="entry name" value="TPI2FAMILY"/>
</dbReference>
<feature type="binding site" evidence="16">
    <location>
        <position position="530"/>
    </location>
    <ligand>
        <name>Mg(2+)</name>
        <dbReference type="ChEBI" id="CHEBI:18420"/>
        <label>2</label>
    </ligand>
</feature>
<dbReference type="InterPro" id="IPR002288">
    <property type="entry name" value="DNA_gyrase_B_C"/>
</dbReference>
<evidence type="ECO:0000256" key="13">
    <source>
        <dbReference type="ARBA" id="ARBA00023029"/>
    </source>
</evidence>
<dbReference type="Pfam" id="PF01751">
    <property type="entry name" value="Toprim"/>
    <property type="match status" value="1"/>
</dbReference>
<accession>A0A9X1X0K8</accession>
<evidence type="ECO:0000256" key="3">
    <source>
        <dbReference type="ARBA" id="ARBA00004496"/>
    </source>
</evidence>
<dbReference type="Gene3D" id="3.30.230.10">
    <property type="match status" value="1"/>
</dbReference>
<protein>
    <recommendedName>
        <fullName evidence="7 16">DNA gyrase subunit B</fullName>
        <ecNumber evidence="6 16">5.6.2.2</ecNumber>
    </recommendedName>
</protein>
<dbReference type="GO" id="GO:0046872">
    <property type="term" value="F:metal ion binding"/>
    <property type="evidence" value="ECO:0007669"/>
    <property type="project" value="UniProtKB-KW"/>
</dbReference>
<dbReference type="PANTHER" id="PTHR45866:SF1">
    <property type="entry name" value="DNA GYRASE SUBUNIT B, MITOCHONDRIAL"/>
    <property type="match status" value="1"/>
</dbReference>
<dbReference type="InterPro" id="IPR049353">
    <property type="entry name" value="GyrB_hook"/>
</dbReference>
<dbReference type="Pfam" id="PF18053">
    <property type="entry name" value="GyrB_insert"/>
    <property type="match status" value="1"/>
</dbReference>
<dbReference type="PANTHER" id="PTHR45866">
    <property type="entry name" value="DNA GYRASE/TOPOISOMERASE SUBUNIT B"/>
    <property type="match status" value="1"/>
</dbReference>
<dbReference type="FunFam" id="3.30.565.10:FF:000002">
    <property type="entry name" value="DNA gyrase subunit B"/>
    <property type="match status" value="1"/>
</dbReference>
<dbReference type="RefSeq" id="WP_241571851.1">
    <property type="nucleotide sequence ID" value="NZ_JAKUML010000011.1"/>
</dbReference>
<comment type="miscellaneous">
    <text evidence="16">Few gyrases are as efficient as E.coli at forming negative supercoils. Not all organisms have 2 type II topoisomerases; in organisms with a single type II topoisomerase this enzyme also has to decatenate newly replicated chromosomes.</text>
</comment>
<evidence type="ECO:0000256" key="17">
    <source>
        <dbReference type="SAM" id="MobiDB-lite"/>
    </source>
</evidence>
<evidence type="ECO:0000256" key="5">
    <source>
        <dbReference type="ARBA" id="ARBA00011234"/>
    </source>
</evidence>
<dbReference type="GO" id="GO:0005737">
    <property type="term" value="C:cytoplasm"/>
    <property type="evidence" value="ECO:0007669"/>
    <property type="project" value="UniProtKB-SubCell"/>
</dbReference>
<evidence type="ECO:0000256" key="14">
    <source>
        <dbReference type="ARBA" id="ARBA00023125"/>
    </source>
</evidence>
<dbReference type="InterPro" id="IPR003594">
    <property type="entry name" value="HATPase_dom"/>
</dbReference>
<feature type="site" description="Interaction with DNA" evidence="16">
    <location>
        <position position="482"/>
    </location>
</feature>
<keyword evidence="13 16" id="KW-0799">Topoisomerase</keyword>
<evidence type="ECO:0000256" key="1">
    <source>
        <dbReference type="ARBA" id="ARBA00000185"/>
    </source>
</evidence>
<dbReference type="SMART" id="SM00387">
    <property type="entry name" value="HATPase_c"/>
    <property type="match status" value="1"/>
</dbReference>
<comment type="caution">
    <text evidence="19">The sequence shown here is derived from an EMBL/GenBank/DDBJ whole genome shotgun (WGS) entry which is preliminary data.</text>
</comment>
<dbReference type="PROSITE" id="PS00177">
    <property type="entry name" value="TOPOISOMERASE_II"/>
    <property type="match status" value="1"/>
</dbReference>
<evidence type="ECO:0000256" key="6">
    <source>
        <dbReference type="ARBA" id="ARBA00012895"/>
    </source>
</evidence>
<feature type="compositionally biased region" description="Low complexity" evidence="17">
    <location>
        <begin position="1"/>
        <end position="17"/>
    </location>
</feature>
<dbReference type="AlphaFoldDB" id="A0A9X1X0K8"/>
<keyword evidence="14" id="KW-0238">DNA-binding</keyword>
<comment type="similarity">
    <text evidence="4 16">Belongs to the type II topoisomerase GyrB family.</text>
</comment>
<comment type="catalytic activity">
    <reaction evidence="1 16">
        <text>ATP-dependent breakage, passage and rejoining of double-stranded DNA.</text>
        <dbReference type="EC" id="5.6.2.2"/>
    </reaction>
</comment>
<organism evidence="19 20">
    <name type="scientific">Acinetobacter sedimenti</name>
    <dbReference type="NCBI Taxonomy" id="2919922"/>
    <lineage>
        <taxon>Bacteria</taxon>
        <taxon>Pseudomonadati</taxon>
        <taxon>Pseudomonadota</taxon>
        <taxon>Gammaproteobacteria</taxon>
        <taxon>Moraxellales</taxon>
        <taxon>Moraxellaceae</taxon>
        <taxon>Acinetobacter</taxon>
    </lineage>
</organism>